<dbReference type="InterPro" id="IPR008991">
    <property type="entry name" value="Translation_prot_SH3-like_sf"/>
</dbReference>
<dbReference type="STRING" id="1367477.N288_00855"/>
<dbReference type="AlphaFoldDB" id="U5L469"/>
<evidence type="ECO:0000313" key="3">
    <source>
        <dbReference type="EMBL" id="AGX02174.1"/>
    </source>
</evidence>
<name>U5L469_9BACI</name>
<keyword evidence="1" id="KW-0689">Ribosomal protein</keyword>
<dbReference type="KEGG" id="bif:N288_00855"/>
<evidence type="ECO:0000256" key="1">
    <source>
        <dbReference type="ARBA" id="ARBA00022980"/>
    </source>
</evidence>
<dbReference type="Proteomes" id="UP000017805">
    <property type="component" value="Chromosome"/>
</dbReference>
<dbReference type="CDD" id="cd06088">
    <property type="entry name" value="KOW_RPL14"/>
    <property type="match status" value="1"/>
</dbReference>
<sequence>MVCGPDKINLISGQIVLIKNGRDDGEYDIIIRLIDGRFVSIAEGARRKSGNPLLKSVRHLELTDYVSPEIECSINETGRAMKGKLRFA</sequence>
<dbReference type="SUPFAM" id="SSF50104">
    <property type="entry name" value="Translation proteins SH3-like domain"/>
    <property type="match status" value="1"/>
</dbReference>
<reference evidence="3 4" key="1">
    <citation type="submission" date="2013-07" db="EMBL/GenBank/DDBJ databases">
        <title>Complete genome sequence of Bacillus infantis NRRL B-14911 that has potential to induce cardiac disease by antigenic mimicry.</title>
        <authorList>
            <person name="Massilamany C."/>
            <person name="Smith T.P.L."/>
            <person name="Loy J.D."/>
            <person name="Barletta R."/>
            <person name="Reddy J."/>
        </authorList>
    </citation>
    <scope>NUCLEOTIDE SEQUENCE [LARGE SCALE GENOMIC DNA]</scope>
    <source>
        <strain evidence="3 4">NRRL B-14911</strain>
    </source>
</reference>
<dbReference type="InterPro" id="IPR014722">
    <property type="entry name" value="Rib_uL2_dom2"/>
</dbReference>
<evidence type="ECO:0000256" key="2">
    <source>
        <dbReference type="ARBA" id="ARBA00023274"/>
    </source>
</evidence>
<organism evidence="3 4">
    <name type="scientific">Bacillus infantis NRRL B-14911</name>
    <dbReference type="NCBI Taxonomy" id="1367477"/>
    <lineage>
        <taxon>Bacteria</taxon>
        <taxon>Bacillati</taxon>
        <taxon>Bacillota</taxon>
        <taxon>Bacilli</taxon>
        <taxon>Bacillales</taxon>
        <taxon>Bacillaceae</taxon>
        <taxon>Bacillus</taxon>
    </lineage>
</organism>
<keyword evidence="2" id="KW-0687">Ribonucleoprotein</keyword>
<evidence type="ECO:0008006" key="5">
    <source>
        <dbReference type="Google" id="ProtNLM"/>
    </source>
</evidence>
<accession>U5L469</accession>
<evidence type="ECO:0000313" key="4">
    <source>
        <dbReference type="Proteomes" id="UP000017805"/>
    </source>
</evidence>
<dbReference type="EMBL" id="CP006643">
    <property type="protein sequence ID" value="AGX02174.1"/>
    <property type="molecule type" value="Genomic_DNA"/>
</dbReference>
<protein>
    <recommendedName>
        <fullName evidence="5">KOW domain-containing protein</fullName>
    </recommendedName>
</protein>
<dbReference type="PATRIC" id="fig|1367477.3.peg.142"/>
<dbReference type="GO" id="GO:1990904">
    <property type="term" value="C:ribonucleoprotein complex"/>
    <property type="evidence" value="ECO:0007669"/>
    <property type="project" value="UniProtKB-KW"/>
</dbReference>
<dbReference type="HOGENOM" id="CLU_168121_1_0_9"/>
<dbReference type="Gene3D" id="2.30.30.30">
    <property type="match status" value="1"/>
</dbReference>
<keyword evidence="4" id="KW-1185">Reference proteome</keyword>
<gene>
    <name evidence="3" type="ORF">N288_00855</name>
</gene>
<proteinExistence type="predicted"/>
<dbReference type="GO" id="GO:0005840">
    <property type="term" value="C:ribosome"/>
    <property type="evidence" value="ECO:0007669"/>
    <property type="project" value="UniProtKB-KW"/>
</dbReference>
<dbReference type="InterPro" id="IPR041985">
    <property type="entry name" value="Ribosomal_eL14_KOW"/>
</dbReference>